<dbReference type="OrthoDB" id="5242628at2759"/>
<dbReference type="GO" id="GO:0051082">
    <property type="term" value="F:unfolded protein binding"/>
    <property type="evidence" value="ECO:0007669"/>
    <property type="project" value="InterPro"/>
</dbReference>
<dbReference type="EMBL" id="KZ149895">
    <property type="protein sequence ID" value="PZC78823.1"/>
    <property type="molecule type" value="Genomic_DNA"/>
</dbReference>
<dbReference type="PANTHER" id="PTHR20903:SF0">
    <property type="entry name" value="PREFOLDIN SUBUNIT 1"/>
    <property type="match status" value="1"/>
</dbReference>
<evidence type="ECO:0008006" key="7">
    <source>
        <dbReference type="Google" id="ProtNLM"/>
    </source>
</evidence>
<feature type="compositionally biased region" description="Basic and acidic residues" evidence="4">
    <location>
        <begin position="73"/>
        <end position="89"/>
    </location>
</feature>
<proteinExistence type="inferred from homology"/>
<feature type="region of interest" description="Disordered" evidence="4">
    <location>
        <begin position="68"/>
        <end position="89"/>
    </location>
</feature>
<accession>A0A2W1C3T2</accession>
<dbReference type="PANTHER" id="PTHR20903">
    <property type="entry name" value="PREFOLDIN SUBUNIT 1-RELATED"/>
    <property type="match status" value="1"/>
</dbReference>
<organism evidence="5 6">
    <name type="scientific">Helicoverpa armigera</name>
    <name type="common">Cotton bollworm</name>
    <name type="synonym">Heliothis armigera</name>
    <dbReference type="NCBI Taxonomy" id="29058"/>
    <lineage>
        <taxon>Eukaryota</taxon>
        <taxon>Metazoa</taxon>
        <taxon>Ecdysozoa</taxon>
        <taxon>Arthropoda</taxon>
        <taxon>Hexapoda</taxon>
        <taxon>Insecta</taxon>
        <taxon>Pterygota</taxon>
        <taxon>Neoptera</taxon>
        <taxon>Endopterygota</taxon>
        <taxon>Lepidoptera</taxon>
        <taxon>Glossata</taxon>
        <taxon>Ditrysia</taxon>
        <taxon>Noctuoidea</taxon>
        <taxon>Noctuidae</taxon>
        <taxon>Heliothinae</taxon>
        <taxon>Helicoverpa</taxon>
    </lineage>
</organism>
<gene>
    <name evidence="5" type="primary">HaOG217149</name>
    <name evidence="5" type="ORF">B5X24_HaOG217149</name>
</gene>
<protein>
    <recommendedName>
        <fullName evidence="7">Prefoldin subunit 1</fullName>
    </recommendedName>
</protein>
<keyword evidence="6" id="KW-1185">Reference proteome</keyword>
<dbReference type="SUPFAM" id="SSF46579">
    <property type="entry name" value="Prefoldin"/>
    <property type="match status" value="1"/>
</dbReference>
<dbReference type="InterPro" id="IPR009053">
    <property type="entry name" value="Prefoldin"/>
</dbReference>
<evidence type="ECO:0000256" key="4">
    <source>
        <dbReference type="SAM" id="MobiDB-lite"/>
    </source>
</evidence>
<evidence type="ECO:0000256" key="3">
    <source>
        <dbReference type="ARBA" id="ARBA00023186"/>
    </source>
</evidence>
<dbReference type="Gene3D" id="1.10.287.370">
    <property type="match status" value="1"/>
</dbReference>
<name>A0A2W1C3T2_HELAM</name>
<evidence type="ECO:0000256" key="2">
    <source>
        <dbReference type="ARBA" id="ARBA00011695"/>
    </source>
</evidence>
<dbReference type="Pfam" id="PF01920">
    <property type="entry name" value="Prefoldin_2"/>
    <property type="match status" value="1"/>
</dbReference>
<dbReference type="GO" id="GO:0016272">
    <property type="term" value="C:prefoldin complex"/>
    <property type="evidence" value="ECO:0007669"/>
    <property type="project" value="InterPro"/>
</dbReference>
<evidence type="ECO:0000313" key="5">
    <source>
        <dbReference type="EMBL" id="PZC78823.1"/>
    </source>
</evidence>
<comment type="subunit">
    <text evidence="2">Heterohexamer of two PFD-alpha type and four PFD-beta type subunits.</text>
</comment>
<dbReference type="GO" id="GO:0044183">
    <property type="term" value="F:protein folding chaperone"/>
    <property type="evidence" value="ECO:0007669"/>
    <property type="project" value="TreeGrafter"/>
</dbReference>
<dbReference type="Proteomes" id="UP000249218">
    <property type="component" value="Unassembled WGS sequence"/>
</dbReference>
<reference evidence="5 6" key="1">
    <citation type="journal article" date="2017" name="BMC Biol.">
        <title>Genomic innovations, transcriptional plasticity and gene loss underlying the evolution and divergence of two highly polyphagous and invasive Helicoverpa pest species.</title>
        <authorList>
            <person name="Pearce S.L."/>
            <person name="Clarke D.F."/>
            <person name="East P.D."/>
            <person name="Elfekih S."/>
            <person name="Gordon K.H."/>
            <person name="Jermiin L.S."/>
            <person name="McGaughran A."/>
            <person name="Oakeshott J.G."/>
            <person name="Papanikolaou A."/>
            <person name="Perera O.P."/>
            <person name="Rane R.V."/>
            <person name="Richards S."/>
            <person name="Tay W.T."/>
            <person name="Walsh T.K."/>
            <person name="Anderson A."/>
            <person name="Anderson C.J."/>
            <person name="Asgari S."/>
            <person name="Board P.G."/>
            <person name="Bretschneider A."/>
            <person name="Campbell P.M."/>
            <person name="Chertemps T."/>
            <person name="Christeller J.T."/>
            <person name="Coppin C.W."/>
            <person name="Downes S.J."/>
            <person name="Duan G."/>
            <person name="Farnsworth C.A."/>
            <person name="Good R.T."/>
            <person name="Han L.B."/>
            <person name="Han Y.C."/>
            <person name="Hatje K."/>
            <person name="Horne I."/>
            <person name="Huang Y.P."/>
            <person name="Hughes D.S."/>
            <person name="Jacquin-Joly E."/>
            <person name="James W."/>
            <person name="Jhangiani S."/>
            <person name="Kollmar M."/>
            <person name="Kuwar S.S."/>
            <person name="Li S."/>
            <person name="Liu N.Y."/>
            <person name="Maibeche M.T."/>
            <person name="Miller J.R."/>
            <person name="Montagne N."/>
            <person name="Perry T."/>
            <person name="Qu J."/>
            <person name="Song S.V."/>
            <person name="Sutton G.G."/>
            <person name="Vogel H."/>
            <person name="Walenz B.P."/>
            <person name="Xu W."/>
            <person name="Zhang H.J."/>
            <person name="Zou Z."/>
            <person name="Batterham P."/>
            <person name="Edwards O.R."/>
            <person name="Feyereisen R."/>
            <person name="Gibbs R.A."/>
            <person name="Heckel D.G."/>
            <person name="McGrath A."/>
            <person name="Robin C."/>
            <person name="Scherer S.E."/>
            <person name="Worley K.C."/>
            <person name="Wu Y.D."/>
        </authorList>
    </citation>
    <scope>NUCLEOTIDE SEQUENCE [LARGE SCALE GENOMIC DNA]</scope>
    <source>
        <strain evidence="5">Harm_GR_Male_#8</strain>
        <tissue evidence="5">Whole organism</tissue>
    </source>
</reference>
<evidence type="ECO:0000313" key="6">
    <source>
        <dbReference type="Proteomes" id="UP000249218"/>
    </source>
</evidence>
<evidence type="ECO:0000256" key="1">
    <source>
        <dbReference type="ARBA" id="ARBA00008045"/>
    </source>
</evidence>
<dbReference type="GO" id="GO:0005737">
    <property type="term" value="C:cytoplasm"/>
    <property type="evidence" value="ECO:0007669"/>
    <property type="project" value="TreeGrafter"/>
</dbReference>
<dbReference type="AlphaFoldDB" id="A0A2W1C3T2"/>
<sequence>MLEASERNQIIDSQLELLKQVLYNLKITEQEFSKLPPETRTYEPVGRMFLLTDIDKFMNSLKSQQTQLTARASELEHHKKTAENALKKE</sequence>
<dbReference type="InterPro" id="IPR002777">
    <property type="entry name" value="PFD_beta-like"/>
</dbReference>
<comment type="similarity">
    <text evidence="1">Belongs to the prefoldin subunit beta family.</text>
</comment>
<keyword evidence="3" id="KW-0143">Chaperone</keyword>